<dbReference type="PANTHER" id="PTHR33676">
    <property type="entry name" value="COLD REGULATED PROTEIN 27"/>
    <property type="match status" value="1"/>
</dbReference>
<evidence type="ECO:0000313" key="3">
    <source>
        <dbReference type="Proteomes" id="UP001370490"/>
    </source>
</evidence>
<feature type="compositionally biased region" description="Basic and acidic residues" evidence="1">
    <location>
        <begin position="237"/>
        <end position="250"/>
    </location>
</feature>
<dbReference type="InterPro" id="IPR044678">
    <property type="entry name" value="COR27/28"/>
</dbReference>
<keyword evidence="3" id="KW-1185">Reference proteome</keyword>
<dbReference type="AlphaFoldDB" id="A0AAN8VSW3"/>
<protein>
    <submittedName>
        <fullName evidence="2">Uncharacterized protein</fullName>
    </submittedName>
</protein>
<gene>
    <name evidence="2" type="ORF">RJ641_029136</name>
</gene>
<feature type="region of interest" description="Disordered" evidence="1">
    <location>
        <begin position="223"/>
        <end position="250"/>
    </location>
</feature>
<dbReference type="GO" id="GO:0009409">
    <property type="term" value="P:response to cold"/>
    <property type="evidence" value="ECO:0007669"/>
    <property type="project" value="InterPro"/>
</dbReference>
<name>A0AAN8VSW3_9MAGN</name>
<reference evidence="2 3" key="1">
    <citation type="submission" date="2023-12" db="EMBL/GenBank/DDBJ databases">
        <title>A high-quality genome assembly for Dillenia turbinata (Dilleniales).</title>
        <authorList>
            <person name="Chanderbali A."/>
        </authorList>
    </citation>
    <scope>NUCLEOTIDE SEQUENCE [LARGE SCALE GENOMIC DNA]</scope>
    <source>
        <strain evidence="2">LSX21</strain>
        <tissue evidence="2">Leaf</tissue>
    </source>
</reference>
<dbReference type="EMBL" id="JBAMMX010000005">
    <property type="protein sequence ID" value="KAK6939605.1"/>
    <property type="molecule type" value="Genomic_DNA"/>
</dbReference>
<sequence>MVNAFRIGYFLVPIKVKWLEIGKIKDSFTRESMSIEWTDEKHSLYLKSMEASFVNQLYDSLDLLGCRSRNEKLSDLTSTWKENDKSQPSSGQFKVLRGGYWQRINFQRGELQANKADDSLVLLANPWIQHFRPPCRHQVEASLVVPDNPAFKTQSVRSRGKKAISCGGDTRSKKNWVAHSHMCDRDSTGNGNNTEMSDQNFVDEHIEGEKVSGTKRMRTLVVDPSSTDQVVPLDQCPRTEDDVPKKPVSS</sequence>
<dbReference type="Proteomes" id="UP001370490">
    <property type="component" value="Unassembled WGS sequence"/>
</dbReference>
<proteinExistence type="predicted"/>
<dbReference type="PANTHER" id="PTHR33676:SF3">
    <property type="entry name" value="COLD-REGULATED PROTEIN 27"/>
    <property type="match status" value="1"/>
</dbReference>
<accession>A0AAN8VSW3</accession>
<organism evidence="2 3">
    <name type="scientific">Dillenia turbinata</name>
    <dbReference type="NCBI Taxonomy" id="194707"/>
    <lineage>
        <taxon>Eukaryota</taxon>
        <taxon>Viridiplantae</taxon>
        <taxon>Streptophyta</taxon>
        <taxon>Embryophyta</taxon>
        <taxon>Tracheophyta</taxon>
        <taxon>Spermatophyta</taxon>
        <taxon>Magnoliopsida</taxon>
        <taxon>eudicotyledons</taxon>
        <taxon>Gunneridae</taxon>
        <taxon>Pentapetalae</taxon>
        <taxon>Dilleniales</taxon>
        <taxon>Dilleniaceae</taxon>
        <taxon>Dillenia</taxon>
    </lineage>
</organism>
<dbReference type="GO" id="GO:0042752">
    <property type="term" value="P:regulation of circadian rhythm"/>
    <property type="evidence" value="ECO:0007669"/>
    <property type="project" value="InterPro"/>
</dbReference>
<evidence type="ECO:0000256" key="1">
    <source>
        <dbReference type="SAM" id="MobiDB-lite"/>
    </source>
</evidence>
<comment type="caution">
    <text evidence="2">The sequence shown here is derived from an EMBL/GenBank/DDBJ whole genome shotgun (WGS) entry which is preliminary data.</text>
</comment>
<evidence type="ECO:0000313" key="2">
    <source>
        <dbReference type="EMBL" id="KAK6939605.1"/>
    </source>
</evidence>